<comment type="cofactor">
    <cofactor evidence="1 4 5">
        <name>pyridoxal 5'-phosphate</name>
        <dbReference type="ChEBI" id="CHEBI:597326"/>
    </cofactor>
</comment>
<dbReference type="SUPFAM" id="SSF50621">
    <property type="entry name" value="Alanine racemase C-terminal domain-like"/>
    <property type="match status" value="1"/>
</dbReference>
<evidence type="ECO:0000313" key="11">
    <source>
        <dbReference type="Proteomes" id="UP000522688"/>
    </source>
</evidence>
<dbReference type="Gene3D" id="2.40.37.10">
    <property type="entry name" value="Lyase, Ornithine Decarboxylase, Chain A, domain 1"/>
    <property type="match status" value="1"/>
</dbReference>
<dbReference type="RefSeq" id="WP_146853387.1">
    <property type="nucleotide sequence ID" value="NZ_BAAAHR010000003.1"/>
</dbReference>
<dbReference type="CDD" id="cd00430">
    <property type="entry name" value="PLPDE_III_AR"/>
    <property type="match status" value="1"/>
</dbReference>
<dbReference type="InterPro" id="IPR001608">
    <property type="entry name" value="Ala_racemase_N"/>
</dbReference>
<evidence type="ECO:0000313" key="10">
    <source>
        <dbReference type="Proteomes" id="UP000321154"/>
    </source>
</evidence>
<dbReference type="SMART" id="SM01005">
    <property type="entry name" value="Ala_racemase_C"/>
    <property type="match status" value="1"/>
</dbReference>
<comment type="function">
    <text evidence="4">Catalyzes the interconversion of L-alanine and D-alanine. May also act on other amino acids.</text>
</comment>
<keyword evidence="2 4" id="KW-0663">Pyridoxal phosphate</keyword>
<dbReference type="GO" id="GO:0008784">
    <property type="term" value="F:alanine racemase activity"/>
    <property type="evidence" value="ECO:0007669"/>
    <property type="project" value="UniProtKB-UniRule"/>
</dbReference>
<dbReference type="EMBL" id="JACGWW010000010">
    <property type="protein sequence ID" value="MBA8814883.1"/>
    <property type="molecule type" value="Genomic_DNA"/>
</dbReference>
<dbReference type="EMBL" id="BJUV01000006">
    <property type="protein sequence ID" value="GEK82584.1"/>
    <property type="molecule type" value="Genomic_DNA"/>
</dbReference>
<dbReference type="Proteomes" id="UP000321154">
    <property type="component" value="Unassembled WGS sequence"/>
</dbReference>
<feature type="binding site" evidence="4 6">
    <location>
        <position position="304"/>
    </location>
    <ligand>
        <name>substrate</name>
    </ligand>
</feature>
<dbReference type="Pfam" id="PF00842">
    <property type="entry name" value="Ala_racemase_C"/>
    <property type="match status" value="1"/>
</dbReference>
<feature type="active site" description="Proton acceptor; specific for L-alanine" evidence="4">
    <location>
        <position position="256"/>
    </location>
</feature>
<dbReference type="InterPro" id="IPR020622">
    <property type="entry name" value="Ala_racemase_pyridoxalP-BS"/>
</dbReference>
<comment type="caution">
    <text evidence="9">The sequence shown here is derived from an EMBL/GenBank/DDBJ whole genome shotgun (WGS) entry which is preliminary data.</text>
</comment>
<feature type="binding site" evidence="4 6">
    <location>
        <position position="128"/>
    </location>
    <ligand>
        <name>substrate</name>
    </ligand>
</feature>
<dbReference type="EC" id="5.1.1.1" evidence="4"/>
<dbReference type="PANTHER" id="PTHR30511">
    <property type="entry name" value="ALANINE RACEMASE"/>
    <property type="match status" value="1"/>
</dbReference>
<dbReference type="InterPro" id="IPR011079">
    <property type="entry name" value="Ala_racemase_C"/>
</dbReference>
<reference evidence="8 10" key="1">
    <citation type="submission" date="2019-07" db="EMBL/GenBank/DDBJ databases">
        <title>Whole genome shotgun sequence of Frigoribacterium faeni NBRC 103066.</title>
        <authorList>
            <person name="Hosoyama A."/>
            <person name="Uohara A."/>
            <person name="Ohji S."/>
            <person name="Ichikawa N."/>
        </authorList>
    </citation>
    <scope>NUCLEOTIDE SEQUENCE [LARGE SCALE GENOMIC DNA]</scope>
    <source>
        <strain evidence="8 10">NBRC 103066</strain>
    </source>
</reference>
<accession>A0A7W3JL89</accession>
<evidence type="ECO:0000256" key="6">
    <source>
        <dbReference type="PIRSR" id="PIRSR600821-52"/>
    </source>
</evidence>
<sequence>MTQDVKITVDTTALRHNVGVLREVVAPAETMVVVKADAYGHGAVESARAFVEAGVDWLGVADLDEALELRRAGITAPVLAWLHAPGETFASAAAHDVTPAVSDIAQLESAAAAGVRAVHLCIDTGLSRNGAVESEWPAFFRRAAELAHRLPVEGLMSHLSNTSPEEDGQQAAAFLRATGMLGDLGVEPPLRHLAASAAGLSYDGSRGTLVRFGLAAYGLSPFAGRSAAEWGLRPALTLSAPVTSTKRVPAGEGVSYGYLFRPEHDTTIAVVPVGYADGVDRAASDRASVSIGQRTYRVRGRIAMNALVIDVGDDPVEVGDDVVLFGDPSRGHQSAADWAAASGGITYETVACLSGALTRRYL</sequence>
<dbReference type="Proteomes" id="UP000522688">
    <property type="component" value="Unassembled WGS sequence"/>
</dbReference>
<evidence type="ECO:0000313" key="9">
    <source>
        <dbReference type="EMBL" id="MBA8814883.1"/>
    </source>
</evidence>
<dbReference type="AlphaFoldDB" id="A0A7W3JL89"/>
<feature type="domain" description="Alanine racemase C-terminal" evidence="7">
    <location>
        <begin position="235"/>
        <end position="362"/>
    </location>
</feature>
<reference evidence="9 11" key="2">
    <citation type="submission" date="2020-07" db="EMBL/GenBank/DDBJ databases">
        <title>Sequencing the genomes of 1000 actinobacteria strains.</title>
        <authorList>
            <person name="Klenk H.-P."/>
        </authorList>
    </citation>
    <scope>NUCLEOTIDE SEQUENCE [LARGE SCALE GENOMIC DNA]</scope>
    <source>
        <strain evidence="9 11">DSM 10309</strain>
    </source>
</reference>
<evidence type="ECO:0000256" key="2">
    <source>
        <dbReference type="ARBA" id="ARBA00022898"/>
    </source>
</evidence>
<evidence type="ECO:0000256" key="1">
    <source>
        <dbReference type="ARBA" id="ARBA00001933"/>
    </source>
</evidence>
<dbReference type="InterPro" id="IPR000821">
    <property type="entry name" value="Ala_racemase"/>
</dbReference>
<dbReference type="PRINTS" id="PR00992">
    <property type="entry name" value="ALARACEMASE"/>
</dbReference>
<dbReference type="InterPro" id="IPR029066">
    <property type="entry name" value="PLP-binding_barrel"/>
</dbReference>
<dbReference type="OrthoDB" id="9813814at2"/>
<comment type="catalytic activity">
    <reaction evidence="4">
        <text>L-alanine = D-alanine</text>
        <dbReference type="Rhea" id="RHEA:20249"/>
        <dbReference type="ChEBI" id="CHEBI:57416"/>
        <dbReference type="ChEBI" id="CHEBI:57972"/>
        <dbReference type="EC" id="5.1.1.1"/>
    </reaction>
</comment>
<feature type="active site" description="Proton acceptor; specific for D-alanine" evidence="4">
    <location>
        <position position="35"/>
    </location>
</feature>
<evidence type="ECO:0000259" key="7">
    <source>
        <dbReference type="SMART" id="SM01005"/>
    </source>
</evidence>
<protein>
    <recommendedName>
        <fullName evidence="4">Alanine racemase</fullName>
        <ecNumber evidence="4">5.1.1.1</ecNumber>
    </recommendedName>
</protein>
<evidence type="ECO:0000256" key="3">
    <source>
        <dbReference type="ARBA" id="ARBA00023235"/>
    </source>
</evidence>
<dbReference type="PROSITE" id="PS00395">
    <property type="entry name" value="ALANINE_RACEMASE"/>
    <property type="match status" value="1"/>
</dbReference>
<comment type="pathway">
    <text evidence="4">Amino-acid biosynthesis; D-alanine biosynthesis; D-alanine from L-alanine: step 1/1.</text>
</comment>
<dbReference type="SUPFAM" id="SSF51419">
    <property type="entry name" value="PLP-binding barrel"/>
    <property type="match status" value="1"/>
</dbReference>
<proteinExistence type="inferred from homology"/>
<dbReference type="Pfam" id="PF01168">
    <property type="entry name" value="Ala_racemase_N"/>
    <property type="match status" value="1"/>
</dbReference>
<dbReference type="InterPro" id="IPR009006">
    <property type="entry name" value="Ala_racemase/Decarboxylase_C"/>
</dbReference>
<keyword evidence="10" id="KW-1185">Reference proteome</keyword>
<dbReference type="PANTHER" id="PTHR30511:SF0">
    <property type="entry name" value="ALANINE RACEMASE, CATABOLIC-RELATED"/>
    <property type="match status" value="1"/>
</dbReference>
<evidence type="ECO:0000313" key="8">
    <source>
        <dbReference type="EMBL" id="GEK82584.1"/>
    </source>
</evidence>
<gene>
    <name evidence="8" type="primary">alr</name>
    <name evidence="9" type="ORF">FB463_003160</name>
    <name evidence="8" type="ORF">FFA01_08930</name>
</gene>
<comment type="similarity">
    <text evidence="4">Belongs to the alanine racemase family.</text>
</comment>
<dbReference type="GO" id="GO:0005829">
    <property type="term" value="C:cytosol"/>
    <property type="evidence" value="ECO:0007669"/>
    <property type="project" value="TreeGrafter"/>
</dbReference>
<keyword evidence="3 4" id="KW-0413">Isomerase</keyword>
<dbReference type="GO" id="GO:0030632">
    <property type="term" value="P:D-alanine biosynthetic process"/>
    <property type="evidence" value="ECO:0007669"/>
    <property type="project" value="UniProtKB-UniRule"/>
</dbReference>
<dbReference type="Gene3D" id="3.20.20.10">
    <property type="entry name" value="Alanine racemase"/>
    <property type="match status" value="1"/>
</dbReference>
<dbReference type="UniPathway" id="UPA00042">
    <property type="reaction ID" value="UER00497"/>
</dbReference>
<evidence type="ECO:0000256" key="5">
    <source>
        <dbReference type="PIRSR" id="PIRSR600821-50"/>
    </source>
</evidence>
<dbReference type="HAMAP" id="MF_01201">
    <property type="entry name" value="Ala_racemase"/>
    <property type="match status" value="1"/>
</dbReference>
<name>A0A7W3JL89_9MICO</name>
<dbReference type="NCBIfam" id="TIGR00492">
    <property type="entry name" value="alr"/>
    <property type="match status" value="1"/>
</dbReference>
<dbReference type="GO" id="GO:0009252">
    <property type="term" value="P:peptidoglycan biosynthetic process"/>
    <property type="evidence" value="ECO:0007669"/>
    <property type="project" value="TreeGrafter"/>
</dbReference>
<dbReference type="GO" id="GO:0030170">
    <property type="term" value="F:pyridoxal phosphate binding"/>
    <property type="evidence" value="ECO:0007669"/>
    <property type="project" value="UniProtKB-UniRule"/>
</dbReference>
<feature type="modified residue" description="N6-(pyridoxal phosphate)lysine" evidence="4 5">
    <location>
        <position position="35"/>
    </location>
</feature>
<organism evidence="9 11">
    <name type="scientific">Frigoribacterium faeni</name>
    <dbReference type="NCBI Taxonomy" id="145483"/>
    <lineage>
        <taxon>Bacteria</taxon>
        <taxon>Bacillati</taxon>
        <taxon>Actinomycetota</taxon>
        <taxon>Actinomycetes</taxon>
        <taxon>Micrococcales</taxon>
        <taxon>Microbacteriaceae</taxon>
        <taxon>Frigoribacterium</taxon>
    </lineage>
</organism>
<evidence type="ECO:0000256" key="4">
    <source>
        <dbReference type="HAMAP-Rule" id="MF_01201"/>
    </source>
</evidence>